<feature type="compositionally biased region" description="Low complexity" evidence="8">
    <location>
        <begin position="1"/>
        <end position="15"/>
    </location>
</feature>
<dbReference type="GO" id="GO:0016020">
    <property type="term" value="C:membrane"/>
    <property type="evidence" value="ECO:0007669"/>
    <property type="project" value="UniProtKB-SubCell"/>
</dbReference>
<dbReference type="PANTHER" id="PTHR48041:SF91">
    <property type="entry name" value="ABC TRANSPORTER G FAMILY MEMBER 28"/>
    <property type="match status" value="1"/>
</dbReference>
<dbReference type="InterPro" id="IPR003593">
    <property type="entry name" value="AAA+_ATPase"/>
</dbReference>
<dbReference type="InterPro" id="IPR027417">
    <property type="entry name" value="P-loop_NTPase"/>
</dbReference>
<gene>
    <name evidence="11" type="ORF">NAEGRDRAFT_72648</name>
</gene>
<protein>
    <submittedName>
        <fullName evidence="11">Predicted protein</fullName>
    </submittedName>
</protein>
<dbReference type="GO" id="GO:0005524">
    <property type="term" value="F:ATP binding"/>
    <property type="evidence" value="ECO:0007669"/>
    <property type="project" value="UniProtKB-KW"/>
</dbReference>
<dbReference type="OMA" id="MMWVYFG"/>
<dbReference type="InterPro" id="IPR003439">
    <property type="entry name" value="ABC_transporter-like_ATP-bd"/>
</dbReference>
<dbReference type="SUPFAM" id="SSF52540">
    <property type="entry name" value="P-loop containing nucleoside triphosphate hydrolases"/>
    <property type="match status" value="1"/>
</dbReference>
<feature type="domain" description="ABC transporter" evidence="10">
    <location>
        <begin position="136"/>
        <end position="385"/>
    </location>
</feature>
<organism evidence="12">
    <name type="scientific">Naegleria gruberi</name>
    <name type="common">Amoeba</name>
    <dbReference type="NCBI Taxonomy" id="5762"/>
    <lineage>
        <taxon>Eukaryota</taxon>
        <taxon>Discoba</taxon>
        <taxon>Heterolobosea</taxon>
        <taxon>Tetramitia</taxon>
        <taxon>Eutetramitia</taxon>
        <taxon>Vahlkampfiidae</taxon>
        <taxon>Naegleria</taxon>
    </lineage>
</organism>
<keyword evidence="4" id="KW-0547">Nucleotide-binding</keyword>
<keyword evidence="7 9" id="KW-0472">Membrane</keyword>
<dbReference type="RefSeq" id="XP_002672183.1">
    <property type="nucleotide sequence ID" value="XM_002672137.1"/>
</dbReference>
<dbReference type="VEuPathDB" id="AmoebaDB:NAEGRDRAFT_72648"/>
<evidence type="ECO:0000313" key="11">
    <source>
        <dbReference type="EMBL" id="EFC39439.1"/>
    </source>
</evidence>
<dbReference type="OrthoDB" id="245989at2759"/>
<evidence type="ECO:0000313" key="12">
    <source>
        <dbReference type="Proteomes" id="UP000006671"/>
    </source>
</evidence>
<keyword evidence="12" id="KW-1185">Reference proteome</keyword>
<keyword evidence="6 9" id="KW-1133">Transmembrane helix</keyword>
<sequence length="754" mass="86887">MSLQHQQQQKEQVLQSNANNGQIVDVSTGSDDDNNGLEDEGKGVNLHHVHNMYGQVNNDENNGVVTTTIERTIVMDNDEDSGSRIALELNAIPQEATLNGNVKTTTLNDVIVKSTSQIKLEFHDDPLVEEHERCFMEWRNVCYPVGGNNLIVRNVSGFVAPGKITAIIGSALSGKTTLLSILSQRGNYKDFGGLILINGKVVRTCKEGPCAKISSTQYKSLIAHVPKHFTASHPFLTVREILNFTVKLKLTSVKSALTKCREERLEYLLTKYELKEKEDELYSKLGVAEKRRLHIAVQNVLKHRVLLLEYPTDGLEFGEASRIIRIMKSIAKMGVGVVLTSHKPSLLELELFDYISILNRGNQLYFGPPGELIQYFSRIGVKLHNTNHNEVGFLFQVISLLQAESFHPMYTDTYDTKENTERFSIEYVRQTEEFYIPMKNKEEAPYLTNDLTRFHFEPYYANFFYSVFFLMARNYLSRIRNWKVEFLIPLLEKLAVSIFIGLLYFQIDEGNMSLRGKIFTFLNLNISLTFTASLKNLINQIPMLTQERNSSIYRTSVFFISKTIEDLIETSILSLLFGWIVYFMTNLRLEYDRVLTFGLIFATYHWTCVSFAQMLVSLIPVPPLLNLITPVINIMFILTSGVYGFPNTDWLSWFKYLNYLFYGFKAMSLNEFDIQLEIPTNTTWPANYYTNGTYFLYKNYGYSDPHYMMWVYFGILTSFWIVCKILSYVGLRLVYGKKSYIRLAKKLLRSWKNT</sequence>
<feature type="transmembrane region" description="Helical" evidence="9">
    <location>
        <begin position="488"/>
        <end position="507"/>
    </location>
</feature>
<feature type="transmembrane region" description="Helical" evidence="9">
    <location>
        <begin position="594"/>
        <end position="612"/>
    </location>
</feature>
<feature type="compositionally biased region" description="Polar residues" evidence="8">
    <location>
        <begin position="16"/>
        <end position="29"/>
    </location>
</feature>
<keyword evidence="3 9" id="KW-0812">Transmembrane</keyword>
<dbReference type="InParanoid" id="D2VUF8"/>
<dbReference type="eggNOG" id="KOG0061">
    <property type="taxonomic scope" value="Eukaryota"/>
</dbReference>
<feature type="transmembrane region" description="Helical" evidence="9">
    <location>
        <begin position="710"/>
        <end position="735"/>
    </location>
</feature>
<dbReference type="Pfam" id="PF01061">
    <property type="entry name" value="ABC2_membrane"/>
    <property type="match status" value="1"/>
</dbReference>
<comment type="subcellular location">
    <subcellularLocation>
        <location evidence="1">Membrane</location>
        <topology evidence="1">Multi-pass membrane protein</topology>
    </subcellularLocation>
</comment>
<dbReference type="InterPro" id="IPR050352">
    <property type="entry name" value="ABCG_transporters"/>
</dbReference>
<dbReference type="Gene3D" id="3.40.50.300">
    <property type="entry name" value="P-loop containing nucleotide triphosphate hydrolases"/>
    <property type="match status" value="1"/>
</dbReference>
<dbReference type="KEGG" id="ngr:NAEGRDRAFT_72648"/>
<dbReference type="PANTHER" id="PTHR48041">
    <property type="entry name" value="ABC TRANSPORTER G FAMILY MEMBER 28"/>
    <property type="match status" value="1"/>
</dbReference>
<evidence type="ECO:0000256" key="7">
    <source>
        <dbReference type="ARBA" id="ARBA00023136"/>
    </source>
</evidence>
<dbReference type="Proteomes" id="UP000006671">
    <property type="component" value="Unassembled WGS sequence"/>
</dbReference>
<evidence type="ECO:0000256" key="3">
    <source>
        <dbReference type="ARBA" id="ARBA00022692"/>
    </source>
</evidence>
<evidence type="ECO:0000256" key="4">
    <source>
        <dbReference type="ARBA" id="ARBA00022741"/>
    </source>
</evidence>
<evidence type="ECO:0000256" key="8">
    <source>
        <dbReference type="SAM" id="MobiDB-lite"/>
    </source>
</evidence>
<evidence type="ECO:0000256" key="6">
    <source>
        <dbReference type="ARBA" id="ARBA00022989"/>
    </source>
</evidence>
<evidence type="ECO:0000256" key="5">
    <source>
        <dbReference type="ARBA" id="ARBA00022840"/>
    </source>
</evidence>
<dbReference type="GeneID" id="8850867"/>
<dbReference type="PROSITE" id="PS50893">
    <property type="entry name" value="ABC_TRANSPORTER_2"/>
    <property type="match status" value="1"/>
</dbReference>
<reference evidence="11 12" key="1">
    <citation type="journal article" date="2010" name="Cell">
        <title>The genome of Naegleria gruberi illuminates early eukaryotic versatility.</title>
        <authorList>
            <person name="Fritz-Laylin L.K."/>
            <person name="Prochnik S.E."/>
            <person name="Ginger M.L."/>
            <person name="Dacks J.B."/>
            <person name="Carpenter M.L."/>
            <person name="Field M.C."/>
            <person name="Kuo A."/>
            <person name="Paredez A."/>
            <person name="Chapman J."/>
            <person name="Pham J."/>
            <person name="Shu S."/>
            <person name="Neupane R."/>
            <person name="Cipriano M."/>
            <person name="Mancuso J."/>
            <person name="Tu H."/>
            <person name="Salamov A."/>
            <person name="Lindquist E."/>
            <person name="Shapiro H."/>
            <person name="Lucas S."/>
            <person name="Grigoriev I.V."/>
            <person name="Cande W.Z."/>
            <person name="Fulton C."/>
            <person name="Rokhsar D.S."/>
            <person name="Dawson S.C."/>
        </authorList>
    </citation>
    <scope>NUCLEOTIDE SEQUENCE [LARGE SCALE GENOMIC DNA]</scope>
    <source>
        <strain evidence="11 12">NEG-M</strain>
    </source>
</reference>
<dbReference type="EMBL" id="GG738899">
    <property type="protein sequence ID" value="EFC39439.1"/>
    <property type="molecule type" value="Genomic_DNA"/>
</dbReference>
<dbReference type="SMART" id="SM00382">
    <property type="entry name" value="AAA"/>
    <property type="match status" value="1"/>
</dbReference>
<feature type="transmembrane region" description="Helical" evidence="9">
    <location>
        <begin position="519"/>
        <end position="538"/>
    </location>
</feature>
<evidence type="ECO:0000256" key="1">
    <source>
        <dbReference type="ARBA" id="ARBA00004141"/>
    </source>
</evidence>
<accession>D2VUF8</accession>
<dbReference type="Pfam" id="PF00005">
    <property type="entry name" value="ABC_tran"/>
    <property type="match status" value="1"/>
</dbReference>
<evidence type="ECO:0000256" key="9">
    <source>
        <dbReference type="SAM" id="Phobius"/>
    </source>
</evidence>
<feature type="transmembrane region" description="Helical" evidence="9">
    <location>
        <begin position="624"/>
        <end position="645"/>
    </location>
</feature>
<dbReference type="GO" id="GO:0016887">
    <property type="term" value="F:ATP hydrolysis activity"/>
    <property type="evidence" value="ECO:0007669"/>
    <property type="project" value="InterPro"/>
</dbReference>
<keyword evidence="5" id="KW-0067">ATP-binding</keyword>
<feature type="transmembrane region" description="Helical" evidence="9">
    <location>
        <begin position="459"/>
        <end position="476"/>
    </location>
</feature>
<dbReference type="AlphaFoldDB" id="D2VUF8"/>
<dbReference type="InterPro" id="IPR013525">
    <property type="entry name" value="ABC2_TM"/>
</dbReference>
<dbReference type="GO" id="GO:0140359">
    <property type="term" value="F:ABC-type transporter activity"/>
    <property type="evidence" value="ECO:0007669"/>
    <property type="project" value="InterPro"/>
</dbReference>
<feature type="transmembrane region" description="Helical" evidence="9">
    <location>
        <begin position="559"/>
        <end position="582"/>
    </location>
</feature>
<proteinExistence type="predicted"/>
<evidence type="ECO:0000259" key="10">
    <source>
        <dbReference type="PROSITE" id="PS50893"/>
    </source>
</evidence>
<evidence type="ECO:0000256" key="2">
    <source>
        <dbReference type="ARBA" id="ARBA00022448"/>
    </source>
</evidence>
<feature type="region of interest" description="Disordered" evidence="8">
    <location>
        <begin position="1"/>
        <end position="41"/>
    </location>
</feature>
<name>D2VUF8_NAEGR</name>
<keyword evidence="2" id="KW-0813">Transport</keyword>